<evidence type="ECO:0000313" key="2">
    <source>
        <dbReference type="Proteomes" id="UP000579153"/>
    </source>
</evidence>
<gene>
    <name evidence="1" type="ORF">HD596_009675</name>
</gene>
<keyword evidence="2" id="KW-1185">Reference proteome</keyword>
<dbReference type="RefSeq" id="WP_281398331.1">
    <property type="nucleotide sequence ID" value="NZ_CBDRAU010000009.1"/>
</dbReference>
<proteinExistence type="predicted"/>
<comment type="caution">
    <text evidence="1">The sequence shown here is derived from an EMBL/GenBank/DDBJ whole genome shotgun (WGS) entry which is preliminary data.</text>
</comment>
<dbReference type="EMBL" id="JACHMB010000001">
    <property type="protein sequence ID" value="MBB5782919.1"/>
    <property type="molecule type" value="Genomic_DNA"/>
</dbReference>
<name>A0A7W9GFM7_9ACTN</name>
<accession>A0A7W9GFM7</accession>
<protein>
    <submittedName>
        <fullName evidence="1">Uncharacterized protein</fullName>
    </submittedName>
</protein>
<evidence type="ECO:0000313" key="1">
    <source>
        <dbReference type="EMBL" id="MBB5782919.1"/>
    </source>
</evidence>
<dbReference type="AlphaFoldDB" id="A0A7W9GFM7"/>
<sequence length="41" mass="4546">MKRLLIAVPAVVLAVLLARLLAARSNTQVHRINQDKPALDR</sequence>
<organism evidence="1 2">
    <name type="scientific">Nonomuraea jabiensis</name>
    <dbReference type="NCBI Taxonomy" id="882448"/>
    <lineage>
        <taxon>Bacteria</taxon>
        <taxon>Bacillati</taxon>
        <taxon>Actinomycetota</taxon>
        <taxon>Actinomycetes</taxon>
        <taxon>Streptosporangiales</taxon>
        <taxon>Streptosporangiaceae</taxon>
        <taxon>Nonomuraea</taxon>
    </lineage>
</organism>
<dbReference type="Proteomes" id="UP000579153">
    <property type="component" value="Unassembled WGS sequence"/>
</dbReference>
<reference evidence="1 2" key="1">
    <citation type="submission" date="2020-08" db="EMBL/GenBank/DDBJ databases">
        <title>Sequencing the genomes of 1000 actinobacteria strains.</title>
        <authorList>
            <person name="Klenk H.-P."/>
        </authorList>
    </citation>
    <scope>NUCLEOTIDE SEQUENCE [LARGE SCALE GENOMIC DNA]</scope>
    <source>
        <strain evidence="1 2">DSM 45507</strain>
    </source>
</reference>